<feature type="chain" id="PRO_5011792173" description="DUF5067 domain-containing protein" evidence="2">
    <location>
        <begin position="27"/>
        <end position="212"/>
    </location>
</feature>
<organism evidence="3 4">
    <name type="scientific">Pseudobutyrivibrio xylanivorans</name>
    <dbReference type="NCBI Taxonomy" id="185007"/>
    <lineage>
        <taxon>Bacteria</taxon>
        <taxon>Bacillati</taxon>
        <taxon>Bacillota</taxon>
        <taxon>Clostridia</taxon>
        <taxon>Lachnospirales</taxon>
        <taxon>Lachnospiraceae</taxon>
        <taxon>Pseudobutyrivibrio</taxon>
    </lineage>
</organism>
<feature type="signal peptide" evidence="2">
    <location>
        <begin position="1"/>
        <end position="26"/>
    </location>
</feature>
<protein>
    <recommendedName>
        <fullName evidence="5">DUF5067 domain-containing protein</fullName>
    </recommendedName>
</protein>
<dbReference type="AlphaFoldDB" id="A0A1G5S333"/>
<keyword evidence="2" id="KW-0732">Signal</keyword>
<name>A0A1G5S333_PSEXY</name>
<feature type="compositionally biased region" description="Acidic residues" evidence="1">
    <location>
        <begin position="36"/>
        <end position="109"/>
    </location>
</feature>
<gene>
    <name evidence="3" type="ORF">SAMN02910350_02155</name>
</gene>
<evidence type="ECO:0000256" key="2">
    <source>
        <dbReference type="SAM" id="SignalP"/>
    </source>
</evidence>
<accession>A0A1G5S333</accession>
<sequence>MRLKKLLTISVLVSLLVSRAPMTAFAEENLLLTEASETEDAITEEPTTEETEDVEEISELASEETGTDEDVVAESENNIDSEDESDEEEAEEEEDEENEDEENEDEEDTPCSLTIKVMKLTPCFDEDGNFVEDYIPSLENTCVFQEAISTREAVKSILSPQYNSEEYKAVIANDLPQDCPENLEITLYMDDNNSFESIDVSYTEEKEINDKE</sequence>
<evidence type="ECO:0008006" key="5">
    <source>
        <dbReference type="Google" id="ProtNLM"/>
    </source>
</evidence>
<reference evidence="3 4" key="1">
    <citation type="submission" date="2016-10" db="EMBL/GenBank/DDBJ databases">
        <authorList>
            <person name="de Groot N.N."/>
        </authorList>
    </citation>
    <scope>NUCLEOTIDE SEQUENCE [LARGE SCALE GENOMIC DNA]</scope>
    <source>
        <strain evidence="3 4">DSM 10317</strain>
    </source>
</reference>
<feature type="region of interest" description="Disordered" evidence="1">
    <location>
        <begin position="35"/>
        <end position="112"/>
    </location>
</feature>
<dbReference type="Proteomes" id="UP000199428">
    <property type="component" value="Unassembled WGS sequence"/>
</dbReference>
<proteinExistence type="predicted"/>
<dbReference type="EMBL" id="FMWK01000012">
    <property type="protein sequence ID" value="SCZ80161.1"/>
    <property type="molecule type" value="Genomic_DNA"/>
</dbReference>
<dbReference type="RefSeq" id="WP_090163368.1">
    <property type="nucleotide sequence ID" value="NZ_FMWK01000012.1"/>
</dbReference>
<evidence type="ECO:0000256" key="1">
    <source>
        <dbReference type="SAM" id="MobiDB-lite"/>
    </source>
</evidence>
<evidence type="ECO:0000313" key="3">
    <source>
        <dbReference type="EMBL" id="SCZ80161.1"/>
    </source>
</evidence>
<evidence type="ECO:0000313" key="4">
    <source>
        <dbReference type="Proteomes" id="UP000199428"/>
    </source>
</evidence>